<dbReference type="InterPro" id="IPR050275">
    <property type="entry name" value="PGM_Phosphatase"/>
</dbReference>
<dbReference type="SMART" id="SM00855">
    <property type="entry name" value="PGAM"/>
    <property type="match status" value="1"/>
</dbReference>
<dbReference type="SUPFAM" id="SSF53254">
    <property type="entry name" value="Phosphoglycerate mutase-like"/>
    <property type="match status" value="1"/>
</dbReference>
<keyword evidence="2" id="KW-0413">Isomerase</keyword>
<sequence length="205" mass="23444">MPMIYLTRHGETEWNIENRLQGWKNSPLTAKGQLYAEKLGQHLQDIPFQAVYSSPSERALQTAQLICDGRMTPIQTDARLKEIHMGEWEGKTHDFLKQNDLEAYTSFWETPHLYVSKTGESFDVLKNRLLEFLKVIQVKHREETVLIVTHGIAIKVLLSHFKGTAMEHLWTSSFIHGTSLTIVESTDQGDVVLLEGDMTHAKQEA</sequence>
<dbReference type="Pfam" id="PF00300">
    <property type="entry name" value="His_Phos_1"/>
    <property type="match status" value="1"/>
</dbReference>
<reference evidence="3 4" key="1">
    <citation type="submission" date="2016-03" db="EMBL/GenBank/DDBJ databases">
        <authorList>
            <person name="Cho S.-Y."/>
            <person name="Lim S."/>
            <person name="Kim H."/>
            <person name="Soh E.H."/>
            <person name="Moon J.S."/>
        </authorList>
    </citation>
    <scope>NUCLEOTIDE SEQUENCE [LARGE SCALE GENOMIC DNA]</scope>
    <source>
        <strain evidence="3 4">KCTC 3810</strain>
    </source>
</reference>
<dbReference type="PIRSF" id="PIRSF000709">
    <property type="entry name" value="6PFK_2-Ptase"/>
    <property type="match status" value="1"/>
</dbReference>
<proteinExistence type="predicted"/>
<comment type="caution">
    <text evidence="3">The sequence shown here is derived from an EMBL/GenBank/DDBJ whole genome shotgun (WGS) entry which is preliminary data.</text>
</comment>
<dbReference type="Proteomes" id="UP000078447">
    <property type="component" value="Unassembled WGS sequence"/>
</dbReference>
<dbReference type="PANTHER" id="PTHR48100">
    <property type="entry name" value="BROAD-SPECIFICITY PHOSPHATASE YOR283W-RELATED"/>
    <property type="match status" value="1"/>
</dbReference>
<evidence type="ECO:0000256" key="2">
    <source>
        <dbReference type="ARBA" id="ARBA00023235"/>
    </source>
</evidence>
<dbReference type="PROSITE" id="PS00175">
    <property type="entry name" value="PG_MUTASE"/>
    <property type="match status" value="1"/>
</dbReference>
<dbReference type="RefSeq" id="WP_028106628.1">
    <property type="nucleotide sequence ID" value="NZ_LVVL01000001.1"/>
</dbReference>
<name>A0ABX2VC73_9BACL</name>
<organism evidence="3 4">
    <name type="scientific">Exiguobacterium undae</name>
    <dbReference type="NCBI Taxonomy" id="169177"/>
    <lineage>
        <taxon>Bacteria</taxon>
        <taxon>Bacillati</taxon>
        <taxon>Bacillota</taxon>
        <taxon>Bacilli</taxon>
        <taxon>Bacillales</taxon>
        <taxon>Bacillales Family XII. Incertae Sedis</taxon>
        <taxon>Exiguobacterium</taxon>
    </lineage>
</organism>
<dbReference type="InterPro" id="IPR001345">
    <property type="entry name" value="PG/BPGM_mutase_AS"/>
</dbReference>
<dbReference type="InterPro" id="IPR013078">
    <property type="entry name" value="His_Pase_superF_clade-1"/>
</dbReference>
<protein>
    <submittedName>
        <fullName evidence="3">Phosphatase</fullName>
    </submittedName>
</protein>
<dbReference type="EMBL" id="LVVL01000001">
    <property type="protein sequence ID" value="OAN15848.1"/>
    <property type="molecule type" value="Genomic_DNA"/>
</dbReference>
<evidence type="ECO:0000313" key="4">
    <source>
        <dbReference type="Proteomes" id="UP000078447"/>
    </source>
</evidence>
<dbReference type="PANTHER" id="PTHR48100:SF1">
    <property type="entry name" value="HISTIDINE PHOSPHATASE FAMILY PROTEIN-RELATED"/>
    <property type="match status" value="1"/>
</dbReference>
<accession>A0ABX2VC73</accession>
<dbReference type="CDD" id="cd07067">
    <property type="entry name" value="HP_PGM_like"/>
    <property type="match status" value="1"/>
</dbReference>
<keyword evidence="1" id="KW-0324">Glycolysis</keyword>
<keyword evidence="4" id="KW-1185">Reference proteome</keyword>
<evidence type="ECO:0000313" key="3">
    <source>
        <dbReference type="EMBL" id="OAN15848.1"/>
    </source>
</evidence>
<dbReference type="Gene3D" id="3.40.50.1240">
    <property type="entry name" value="Phosphoglycerate mutase-like"/>
    <property type="match status" value="1"/>
</dbReference>
<evidence type="ECO:0000256" key="1">
    <source>
        <dbReference type="ARBA" id="ARBA00023152"/>
    </source>
</evidence>
<gene>
    <name evidence="3" type="ORF">A3783_07925</name>
</gene>
<dbReference type="InterPro" id="IPR029033">
    <property type="entry name" value="His_PPase_superfam"/>
</dbReference>